<gene>
    <name evidence="4" type="ORF">GQ55_6G077300</name>
</gene>
<keyword evidence="5" id="KW-1185">Reference proteome</keyword>
<dbReference type="AlphaFoldDB" id="A0A2T7D514"/>
<dbReference type="GO" id="GO:0016567">
    <property type="term" value="P:protein ubiquitination"/>
    <property type="evidence" value="ECO:0007669"/>
    <property type="project" value="InterPro"/>
</dbReference>
<dbReference type="PANTHER" id="PTHR26379:SF474">
    <property type="entry name" value="OS08G0228200 PROTEIN"/>
    <property type="match status" value="1"/>
</dbReference>
<dbReference type="InterPro" id="IPR011333">
    <property type="entry name" value="SKP1/BTB/POZ_sf"/>
</dbReference>
<dbReference type="InterPro" id="IPR002083">
    <property type="entry name" value="MATH/TRAF_dom"/>
</dbReference>
<reference evidence="4 5" key="1">
    <citation type="submission" date="2018-04" db="EMBL/GenBank/DDBJ databases">
        <title>WGS assembly of Panicum hallii var. hallii HAL2.</title>
        <authorList>
            <person name="Lovell J."/>
            <person name="Jenkins J."/>
            <person name="Lowry D."/>
            <person name="Mamidi S."/>
            <person name="Sreedasyam A."/>
            <person name="Weng X."/>
            <person name="Barry K."/>
            <person name="Bonette J."/>
            <person name="Campitelli B."/>
            <person name="Daum C."/>
            <person name="Gordon S."/>
            <person name="Gould B."/>
            <person name="Lipzen A."/>
            <person name="MacQueen A."/>
            <person name="Palacio-Mejia J."/>
            <person name="Plott C."/>
            <person name="Shakirov E."/>
            <person name="Shu S."/>
            <person name="Yoshinaga Y."/>
            <person name="Zane M."/>
            <person name="Rokhsar D."/>
            <person name="Grimwood J."/>
            <person name="Schmutz J."/>
            <person name="Juenger T."/>
        </authorList>
    </citation>
    <scope>NUCLEOTIDE SEQUENCE [LARGE SCALE GENOMIC DNA]</scope>
    <source>
        <strain evidence="5">cv. HAL2</strain>
    </source>
</reference>
<dbReference type="Gene3D" id="1.25.40.420">
    <property type="match status" value="1"/>
</dbReference>
<protein>
    <recommendedName>
        <fullName evidence="3">BTB domain-containing protein</fullName>
    </recommendedName>
</protein>
<dbReference type="Pfam" id="PF00651">
    <property type="entry name" value="BTB"/>
    <property type="match status" value="1"/>
</dbReference>
<evidence type="ECO:0000313" key="4">
    <source>
        <dbReference type="EMBL" id="PUZ50675.1"/>
    </source>
</evidence>
<comment type="pathway">
    <text evidence="1">Protein modification; protein ubiquitination.</text>
</comment>
<dbReference type="InterPro" id="IPR056423">
    <property type="entry name" value="BACK_BPM_SPOP"/>
</dbReference>
<feature type="domain" description="BTB" evidence="3">
    <location>
        <begin position="208"/>
        <end position="281"/>
    </location>
</feature>
<dbReference type="SMART" id="SM00225">
    <property type="entry name" value="BTB"/>
    <property type="match status" value="1"/>
</dbReference>
<proteinExistence type="inferred from homology"/>
<organism evidence="4 5">
    <name type="scientific">Panicum hallii var. hallii</name>
    <dbReference type="NCBI Taxonomy" id="1504633"/>
    <lineage>
        <taxon>Eukaryota</taxon>
        <taxon>Viridiplantae</taxon>
        <taxon>Streptophyta</taxon>
        <taxon>Embryophyta</taxon>
        <taxon>Tracheophyta</taxon>
        <taxon>Spermatophyta</taxon>
        <taxon>Magnoliopsida</taxon>
        <taxon>Liliopsida</taxon>
        <taxon>Poales</taxon>
        <taxon>Poaceae</taxon>
        <taxon>PACMAD clade</taxon>
        <taxon>Panicoideae</taxon>
        <taxon>Panicodae</taxon>
        <taxon>Paniceae</taxon>
        <taxon>Panicinae</taxon>
        <taxon>Panicum</taxon>
        <taxon>Panicum sect. Panicum</taxon>
    </lineage>
</organism>
<dbReference type="Proteomes" id="UP000244336">
    <property type="component" value="Chromosome 6"/>
</dbReference>
<dbReference type="InterPro" id="IPR045005">
    <property type="entry name" value="BPM1-6"/>
</dbReference>
<dbReference type="InterPro" id="IPR000210">
    <property type="entry name" value="BTB/POZ_dom"/>
</dbReference>
<dbReference type="SUPFAM" id="SSF54695">
    <property type="entry name" value="POZ domain"/>
    <property type="match status" value="1"/>
</dbReference>
<evidence type="ECO:0000259" key="3">
    <source>
        <dbReference type="PROSITE" id="PS50097"/>
    </source>
</evidence>
<dbReference type="Pfam" id="PF24570">
    <property type="entry name" value="BACK_BPM_SPOP"/>
    <property type="match status" value="1"/>
</dbReference>
<dbReference type="Gramene" id="PUZ50675">
    <property type="protein sequence ID" value="PUZ50675"/>
    <property type="gene ID" value="GQ55_6G077300"/>
</dbReference>
<dbReference type="EMBL" id="CM009754">
    <property type="protein sequence ID" value="PUZ50675.1"/>
    <property type="molecule type" value="Genomic_DNA"/>
</dbReference>
<dbReference type="OrthoDB" id="10249567at2759"/>
<accession>A0A2T7D514</accession>
<evidence type="ECO:0000313" key="5">
    <source>
        <dbReference type="Proteomes" id="UP000244336"/>
    </source>
</evidence>
<dbReference type="PANTHER" id="PTHR26379">
    <property type="entry name" value="BTB/POZ AND MATH DOMAIN-CONTAINING PROTEIN 1"/>
    <property type="match status" value="1"/>
</dbReference>
<dbReference type="SUPFAM" id="SSF49599">
    <property type="entry name" value="TRAF domain-like"/>
    <property type="match status" value="1"/>
</dbReference>
<dbReference type="InterPro" id="IPR008974">
    <property type="entry name" value="TRAF-like"/>
</dbReference>
<evidence type="ECO:0000256" key="2">
    <source>
        <dbReference type="ARBA" id="ARBA00010846"/>
    </source>
</evidence>
<dbReference type="CDD" id="cd00121">
    <property type="entry name" value="MATH"/>
    <property type="match status" value="1"/>
</dbReference>
<dbReference type="Gene3D" id="2.60.210.10">
    <property type="entry name" value="Apoptosis, Tumor Necrosis Factor Receptor Associated Protein 2, Chain A"/>
    <property type="match status" value="1"/>
</dbReference>
<dbReference type="PROSITE" id="PS50097">
    <property type="entry name" value="BTB"/>
    <property type="match status" value="1"/>
</dbReference>
<dbReference type="Gene3D" id="3.30.710.10">
    <property type="entry name" value="Potassium Channel Kv1.1, Chain A"/>
    <property type="match status" value="1"/>
</dbReference>
<evidence type="ECO:0000256" key="1">
    <source>
        <dbReference type="ARBA" id="ARBA00004906"/>
    </source>
</evidence>
<sequence length="391" mass="42503">MAGNLPIKRIFEVPAFTTPDGTLHLWPCFHRSPIFTAGGHDWSISYYPESIYSSDSIDLCLQLESEGAGVTISSSVALLDPTPSLPLFKLVEESPPMELEHAITSRSTVTHWVPKSKLSAVPVGDRDSLIFVWAITILTQTPMPVPKPEPMMPVPEPELMPLPLPLPEPEPEPMMAAMPEVPAEDVAPPSPVPATTTDVAPEAKVPAADVTYSVGGQLFHAHKVVLATRSPVFEAQLFGGPTSTAEASQAPAAAVEVDDMRPDVFEALLHYIYTGTLPATEGEAADDEDASHQMMRHLLVAADRYDLEGLKLLCEGELARTLGEGNVAEMLAFADDHYCSTLKDACVGFMVASPAERMERVVASYGYQRLRLRHPLILVDVLEKSLMFRKA</sequence>
<comment type="similarity">
    <text evidence="2">Belongs to the Tdpoz family.</text>
</comment>
<name>A0A2T7D514_9POAL</name>